<evidence type="ECO:0000313" key="2">
    <source>
        <dbReference type="EMBL" id="PPK72953.1"/>
    </source>
</evidence>
<dbReference type="RefSeq" id="WP_104430362.1">
    <property type="nucleotide sequence ID" value="NZ_PTIZ01000016.1"/>
</dbReference>
<keyword evidence="1" id="KW-0472">Membrane</keyword>
<keyword evidence="1" id="KW-0812">Transmembrane</keyword>
<evidence type="ECO:0000256" key="1">
    <source>
        <dbReference type="SAM" id="Phobius"/>
    </source>
</evidence>
<name>A0A2S6H6A6_9GAMM</name>
<keyword evidence="1" id="KW-1133">Transmembrane helix</keyword>
<dbReference type="AlphaFoldDB" id="A0A2S6H6A6"/>
<evidence type="ECO:0000313" key="3">
    <source>
        <dbReference type="Proteomes" id="UP000240010"/>
    </source>
</evidence>
<sequence length="262" mass="29788">MTLFKIIRILILLAVFVVVAFYAKNQKLKSRSWTEPLSVVIYRINGDNNSPVVNEYINELDAGVFEPVDRFMRQQSEKYKLITRQPTQIQMGPVLTVQPPEAPLPGSGYASIIWWGLKFRYWTYKNTPDSDSDMRRIRVFVLYHTAVEGRSLQHSLGLDKGLAAVIHAFASIDQDQQNNIVIAHELLHTVGATDKYADDNRALFPTGYADPEQSPLYPQTKAEIMVGRIPLSETDMRMAASLDECVIGEQTAKEINWLQEEK</sequence>
<reference evidence="2 3" key="1">
    <citation type="submission" date="2018-02" db="EMBL/GenBank/DDBJ databases">
        <title>Subsurface microbial communities from deep shales in Ohio and West Virginia, USA.</title>
        <authorList>
            <person name="Wrighton K."/>
        </authorList>
    </citation>
    <scope>NUCLEOTIDE SEQUENCE [LARGE SCALE GENOMIC DNA]</scope>
    <source>
        <strain evidence="2 3">OWC-DMM</strain>
    </source>
</reference>
<dbReference type="EMBL" id="PTIZ01000016">
    <property type="protein sequence ID" value="PPK72953.1"/>
    <property type="molecule type" value="Genomic_DNA"/>
</dbReference>
<comment type="caution">
    <text evidence="2">The sequence shown here is derived from an EMBL/GenBank/DDBJ whole genome shotgun (WGS) entry which is preliminary data.</text>
</comment>
<protein>
    <submittedName>
        <fullName evidence="2">Uncharacterized protein</fullName>
    </submittedName>
</protein>
<accession>A0A2S6H6A6</accession>
<proteinExistence type="predicted"/>
<dbReference type="Proteomes" id="UP000240010">
    <property type="component" value="Unassembled WGS sequence"/>
</dbReference>
<gene>
    <name evidence="2" type="ORF">B0F87_11642</name>
</gene>
<feature type="transmembrane region" description="Helical" evidence="1">
    <location>
        <begin position="6"/>
        <end position="23"/>
    </location>
</feature>
<organism evidence="2 3">
    <name type="scientific">Methylobacter tundripaludum</name>
    <dbReference type="NCBI Taxonomy" id="173365"/>
    <lineage>
        <taxon>Bacteria</taxon>
        <taxon>Pseudomonadati</taxon>
        <taxon>Pseudomonadota</taxon>
        <taxon>Gammaproteobacteria</taxon>
        <taxon>Methylococcales</taxon>
        <taxon>Methylococcaceae</taxon>
        <taxon>Methylobacter</taxon>
    </lineage>
</organism>